<dbReference type="InterPro" id="IPR016024">
    <property type="entry name" value="ARM-type_fold"/>
</dbReference>
<keyword evidence="1" id="KW-0227">DNA damage</keyword>
<gene>
    <name evidence="4" type="ORF">Bathy06g03210</name>
</gene>
<sequence>MSGIHVENEDLRALVLLASSSDSFGNLREEIEQETRDDATTEILHRIQSNAVCVVELLQKMDAILTSENTTVRARATEVLAKCVRSVSVKTTEQQKEEEQQQRVRESLLLTQFFASKLRELCTLTHGLDGMSHSLRCLKRAMTFDDEEEERVVNSRVNDEGGSSRRRRRYKDAAMINQCIDGSIKELFEHVHAPSLAHRDRQKVYAVLEELLREFPRATVLGGDFDDDDDGGSKNKNNISANERDEKKKKAVRRLESIVANCDGERDPRNVLALCRLWRELPKAFNEAEEDVVDAADSTTTTTSAQAFVANCEEVYDVVAAYFPISFKPPQNDSVKITREELASGLRIAMTATNCYAPFAIPHVLESVVSGGENEGAATAVSGEACADAIDCLETMGSSWPDEDIATDEICKNVWSRLRLCVISPRDLEWSKPVRRATARLFANENSTFSRKILKLALDDQSINACEQAFKAYKAHKKERSKDAPTAMECGGDSDTEQNAMEVDGEKENEGNGCCGGGCNKTQHQEHSRSDEIETTARVAAAVAGRCLGAAAAANVAAAKVAASEKLKKLLGAIRDDEEDAKNNSMPHWRSIAMVLITPTIGGALDAALLSSSSSSSSKSSVEEILGSELRDILRDTLVSGLRSFTCKTKDHDGVVLSIACASAFLQFPEFSKVEDANAKKAYADVLEALFWVATTASNEEIVFSNKEEKNKDDSSSPTLADEADDRRLRVNDALVVAINSEESNGILAGQTISNLIEKALFDESNGHADRRRRALELCLAIVTTNKKDTNINGRRSFRENIVGGLAKLIAENPALRLRTTTASDCLLACLRGRALEKEIILAPGEPPQDVKMSEDALSAELCARLVLGGLGFGIPEMNSNFACATMACSSSEAQIALVGLCASIVLGQAKGNFENACASLCGARAVILSDENNELLKLTAQRLVDVACATKPYDTYSSLKRRAALHSLASMVHKRGLDRFFPNEEKTMFSKHNVQKMVFENEETSGVLLRALLFSPSAKTALNTAKLELVSASFLELLLKGDEDARAKHVAGAFYRAIEEEEMKNRGDAFEEEDEIGHFAHLLCSSSSSPLVSLSTSLLGFRSFDHGFRKPVRAQRYVMETTKGIRELAQNKMSLHIASAIVALASSSSALVASSLESGENCDVLLSCAATVLTRTTSTKETTSDTIPTGASVIASAFFNAPSTYDRDTHLTEKHASKLLLALCTACKSPSASVDFKVRALRTLAKCGTTLPFNAIYPCRFEVLENCRAFLDDPRRRVRRSAAKSCASWAPLCTKI</sequence>
<dbReference type="GO" id="GO:0016226">
    <property type="term" value="P:iron-sulfur cluster assembly"/>
    <property type="evidence" value="ECO:0007669"/>
    <property type="project" value="UniProtKB-UniRule"/>
</dbReference>
<evidence type="ECO:0000259" key="3">
    <source>
        <dbReference type="Pfam" id="PF14500"/>
    </source>
</evidence>
<feature type="region of interest" description="Disordered" evidence="2">
    <location>
        <begin position="223"/>
        <end position="247"/>
    </location>
</feature>
<dbReference type="InterPro" id="IPR029240">
    <property type="entry name" value="MMS19_N"/>
</dbReference>
<dbReference type="PANTHER" id="PTHR12891:SF0">
    <property type="entry name" value="MMS19 NUCLEOTIDE EXCISION REPAIR PROTEIN HOMOLOG"/>
    <property type="match status" value="1"/>
</dbReference>
<keyword evidence="1" id="KW-0234">DNA repair</keyword>
<comment type="subcellular location">
    <subcellularLocation>
        <location evidence="1">Nucleus</location>
    </subcellularLocation>
</comment>
<dbReference type="EMBL" id="FO082273">
    <property type="protein sequence ID" value="CCO17105.1"/>
    <property type="molecule type" value="Genomic_DNA"/>
</dbReference>
<proteinExistence type="inferred from homology"/>
<dbReference type="RefSeq" id="XP_007512505.1">
    <property type="nucleotide sequence ID" value="XM_007512443.1"/>
</dbReference>
<dbReference type="PANTHER" id="PTHR12891">
    <property type="entry name" value="DNA REPAIR/TRANSCRIPTION PROTEIN MET18/MMS19"/>
    <property type="match status" value="1"/>
</dbReference>
<dbReference type="GeneID" id="19015301"/>
<evidence type="ECO:0000313" key="5">
    <source>
        <dbReference type="Proteomes" id="UP000198341"/>
    </source>
</evidence>
<evidence type="ECO:0000313" key="4">
    <source>
        <dbReference type="EMBL" id="CCO17105.1"/>
    </source>
</evidence>
<name>K8EXA7_9CHLO</name>
<dbReference type="Proteomes" id="UP000198341">
    <property type="component" value="Chromosome 6"/>
</dbReference>
<comment type="similarity">
    <text evidence="1">Belongs to the MET18/MMS19 family.</text>
</comment>
<dbReference type="KEGG" id="bpg:Bathy06g03210"/>
<dbReference type="GO" id="GO:0051604">
    <property type="term" value="P:protein maturation"/>
    <property type="evidence" value="ECO:0007669"/>
    <property type="project" value="UniProtKB-UniRule"/>
</dbReference>
<dbReference type="SUPFAM" id="SSF48371">
    <property type="entry name" value="ARM repeat"/>
    <property type="match status" value="1"/>
</dbReference>
<evidence type="ECO:0000256" key="2">
    <source>
        <dbReference type="SAM" id="MobiDB-lite"/>
    </source>
</evidence>
<keyword evidence="5" id="KW-1185">Reference proteome</keyword>
<dbReference type="InterPro" id="IPR039920">
    <property type="entry name" value="MMS19"/>
</dbReference>
<dbReference type="GO" id="GO:0006281">
    <property type="term" value="P:DNA repair"/>
    <property type="evidence" value="ECO:0007669"/>
    <property type="project" value="UniProtKB-UniRule"/>
</dbReference>
<dbReference type="GO" id="GO:0005634">
    <property type="term" value="C:nucleus"/>
    <property type="evidence" value="ECO:0007669"/>
    <property type="project" value="UniProtKB-SubCell"/>
</dbReference>
<dbReference type="Pfam" id="PF14500">
    <property type="entry name" value="MMS19_N"/>
    <property type="match status" value="1"/>
</dbReference>
<keyword evidence="1" id="KW-0539">Nucleus</keyword>
<feature type="domain" description="MMS19 N-terminal" evidence="3">
    <location>
        <begin position="59"/>
        <end position="419"/>
    </location>
</feature>
<accession>K8EXA7</accession>
<dbReference type="GO" id="GO:0097361">
    <property type="term" value="C:cytosolic [4Fe-4S] assembly targeting complex"/>
    <property type="evidence" value="ECO:0007669"/>
    <property type="project" value="UniProtKB-UniRule"/>
</dbReference>
<dbReference type="OrthoDB" id="553056at2759"/>
<reference evidence="4 5" key="1">
    <citation type="submission" date="2011-10" db="EMBL/GenBank/DDBJ databases">
        <authorList>
            <person name="Genoscope - CEA"/>
        </authorList>
    </citation>
    <scope>NUCLEOTIDE SEQUENCE [LARGE SCALE GENOMIC DNA]</scope>
    <source>
        <strain evidence="4 5">RCC 1105</strain>
    </source>
</reference>
<evidence type="ECO:0000256" key="1">
    <source>
        <dbReference type="RuleBase" id="RU367072"/>
    </source>
</evidence>
<dbReference type="STRING" id="41875.K8EXA7"/>
<dbReference type="eggNOG" id="KOG1967">
    <property type="taxonomic scope" value="Eukaryota"/>
</dbReference>
<organism evidence="4 5">
    <name type="scientific">Bathycoccus prasinos</name>
    <dbReference type="NCBI Taxonomy" id="41875"/>
    <lineage>
        <taxon>Eukaryota</taxon>
        <taxon>Viridiplantae</taxon>
        <taxon>Chlorophyta</taxon>
        <taxon>Mamiellophyceae</taxon>
        <taxon>Mamiellales</taxon>
        <taxon>Bathycoccaceae</taxon>
        <taxon>Bathycoccus</taxon>
    </lineage>
</organism>
<comment type="function">
    <text evidence="1">Key component of the cytosolic iron-sulfur protein assembly (CIA) complex, a multiprotein complex that mediates the incorporation of iron-sulfur cluster into apoproteins specifically involved in DNA metabolism and genomic integrity. In the CIA complex, MMS19 acts as an adapter between early-acting CIA components and a subset of cellular target iron-sulfur proteins.</text>
</comment>
<protein>
    <recommendedName>
        <fullName evidence="1">MMS19 nucleotide excision repair protein</fullName>
    </recommendedName>
</protein>